<evidence type="ECO:0000256" key="3">
    <source>
        <dbReference type="ARBA" id="ARBA00022692"/>
    </source>
</evidence>
<feature type="transmembrane region" description="Helical" evidence="6">
    <location>
        <begin position="167"/>
        <end position="186"/>
    </location>
</feature>
<dbReference type="InterPro" id="IPR017778">
    <property type="entry name" value="ABC_transptr_urea_perm_UrtC"/>
</dbReference>
<accession>A0A9E2KNS6</accession>
<dbReference type="GO" id="GO:0015658">
    <property type="term" value="F:branched-chain amino acid transmembrane transporter activity"/>
    <property type="evidence" value="ECO:0007669"/>
    <property type="project" value="InterPro"/>
</dbReference>
<dbReference type="PANTHER" id="PTHR30482:SF4">
    <property type="entry name" value="SLR1201 PROTEIN"/>
    <property type="match status" value="1"/>
</dbReference>
<comment type="subcellular location">
    <subcellularLocation>
        <location evidence="1">Cell inner membrane</location>
        <topology evidence="1">Multi-pass membrane protein</topology>
    </subcellularLocation>
</comment>
<dbReference type="GO" id="GO:0005886">
    <property type="term" value="C:plasma membrane"/>
    <property type="evidence" value="ECO:0007669"/>
    <property type="project" value="UniProtKB-SubCell"/>
</dbReference>
<feature type="transmembrane region" description="Helical" evidence="6">
    <location>
        <begin position="342"/>
        <end position="362"/>
    </location>
</feature>
<gene>
    <name evidence="7" type="primary">urtC</name>
    <name evidence="7" type="ORF">IAA31_03450</name>
</gene>
<dbReference type="PANTHER" id="PTHR30482">
    <property type="entry name" value="HIGH-AFFINITY BRANCHED-CHAIN AMINO ACID TRANSPORT SYSTEM PERMEASE"/>
    <property type="match status" value="1"/>
</dbReference>
<evidence type="ECO:0000313" key="8">
    <source>
        <dbReference type="Proteomes" id="UP000824150"/>
    </source>
</evidence>
<evidence type="ECO:0000256" key="4">
    <source>
        <dbReference type="ARBA" id="ARBA00022989"/>
    </source>
</evidence>
<feature type="transmembrane region" description="Helical" evidence="6">
    <location>
        <begin position="63"/>
        <end position="92"/>
    </location>
</feature>
<feature type="transmembrane region" description="Helical" evidence="6">
    <location>
        <begin position="263"/>
        <end position="283"/>
    </location>
</feature>
<feature type="transmembrane region" description="Helical" evidence="6">
    <location>
        <begin position="215"/>
        <end position="235"/>
    </location>
</feature>
<feature type="transmembrane region" description="Helical" evidence="6">
    <location>
        <begin position="136"/>
        <end position="160"/>
    </location>
</feature>
<keyword evidence="2" id="KW-1003">Cell membrane</keyword>
<keyword evidence="5 6" id="KW-0472">Membrane</keyword>
<reference evidence="7" key="2">
    <citation type="submission" date="2021-04" db="EMBL/GenBank/DDBJ databases">
        <authorList>
            <person name="Gilroy R."/>
        </authorList>
    </citation>
    <scope>NUCLEOTIDE SEQUENCE</scope>
    <source>
        <strain evidence="7">687</strain>
    </source>
</reference>
<keyword evidence="4 6" id="KW-1133">Transmembrane helix</keyword>
<keyword evidence="3 6" id="KW-0812">Transmembrane</keyword>
<evidence type="ECO:0000256" key="1">
    <source>
        <dbReference type="ARBA" id="ARBA00004429"/>
    </source>
</evidence>
<feature type="transmembrane region" description="Helical" evidence="6">
    <location>
        <begin position="34"/>
        <end position="56"/>
    </location>
</feature>
<proteinExistence type="predicted"/>
<dbReference type="Proteomes" id="UP000824150">
    <property type="component" value="Unassembled WGS sequence"/>
</dbReference>
<dbReference type="EMBL" id="JAHLFG010000036">
    <property type="protein sequence ID" value="MBU3826528.1"/>
    <property type="molecule type" value="Genomic_DNA"/>
</dbReference>
<dbReference type="InterPro" id="IPR001851">
    <property type="entry name" value="ABC_transp_permease"/>
</dbReference>
<dbReference type="NCBIfam" id="TIGR03408">
    <property type="entry name" value="urea_trans_UrtC"/>
    <property type="match status" value="1"/>
</dbReference>
<dbReference type="InterPro" id="IPR043428">
    <property type="entry name" value="LivM-like"/>
</dbReference>
<reference evidence="7" key="1">
    <citation type="journal article" date="2021" name="PeerJ">
        <title>Extensive microbial diversity within the chicken gut microbiome revealed by metagenomics and culture.</title>
        <authorList>
            <person name="Gilroy R."/>
            <person name="Ravi A."/>
            <person name="Getino M."/>
            <person name="Pursley I."/>
            <person name="Horton D.L."/>
            <person name="Alikhan N.F."/>
            <person name="Baker D."/>
            <person name="Gharbi K."/>
            <person name="Hall N."/>
            <person name="Watson M."/>
            <person name="Adriaenssens E.M."/>
            <person name="Foster-Nyarko E."/>
            <person name="Jarju S."/>
            <person name="Secka A."/>
            <person name="Antonio M."/>
            <person name="Oren A."/>
            <person name="Chaudhuri R.R."/>
            <person name="La Ragione R."/>
            <person name="Hildebrand F."/>
            <person name="Pallen M.J."/>
        </authorList>
    </citation>
    <scope>NUCLEOTIDE SEQUENCE</scope>
    <source>
        <strain evidence="7">687</strain>
    </source>
</reference>
<comment type="caution">
    <text evidence="7">The sequence shown here is derived from an EMBL/GenBank/DDBJ whole genome shotgun (WGS) entry which is preliminary data.</text>
</comment>
<sequence length="378" mass="41282">MHSAKHVTAPVKPELTLEVSSPIFNRSTCYVVELLALLTIGSTIGALCGLISIYAVTLMGKYLCYALAALSLDLIWGRLGILSLGHCAYFALGGYMLGMYLTLQIGTQGVYGSNLPDFMIFLNWDHLPWYWQGSHYLLPSLVLSLLVPAALAFIFGFTTFRSRVGGVYLSIITQALTYALMLMFFLNELGFGGNNGLTDFKTLAGMDITADGTRIFLFALTAICLLLAFLLLRALNCTRLGRLLTAVRDSESRVRFIGYRTEHVKLAIFTLAAALAGLAGALYVPQVGIINPGEFSPLNSIELVICVALGGRDRLYGAIIGSLVLNLVKTIFTAWWPEGWLYVLGALFVIITLFLPHGLAGLPQQLKWHRSNTIKEAA</sequence>
<organism evidence="7 8">
    <name type="scientific">Candidatus Anaerobiospirillum merdipullorum</name>
    <dbReference type="NCBI Taxonomy" id="2838450"/>
    <lineage>
        <taxon>Bacteria</taxon>
        <taxon>Pseudomonadati</taxon>
        <taxon>Pseudomonadota</taxon>
        <taxon>Gammaproteobacteria</taxon>
        <taxon>Aeromonadales</taxon>
        <taxon>Succinivibrionaceae</taxon>
        <taxon>Anaerobiospirillum</taxon>
    </lineage>
</organism>
<evidence type="ECO:0000256" key="2">
    <source>
        <dbReference type="ARBA" id="ARBA00022475"/>
    </source>
</evidence>
<dbReference type="AlphaFoldDB" id="A0A9E2KNS6"/>
<dbReference type="CDD" id="cd06581">
    <property type="entry name" value="TM_PBP1_LivM_like"/>
    <property type="match status" value="1"/>
</dbReference>
<name>A0A9E2KNS6_9GAMM</name>
<evidence type="ECO:0000313" key="7">
    <source>
        <dbReference type="EMBL" id="MBU3826528.1"/>
    </source>
</evidence>
<evidence type="ECO:0000256" key="5">
    <source>
        <dbReference type="ARBA" id="ARBA00023136"/>
    </source>
</evidence>
<dbReference type="Pfam" id="PF02653">
    <property type="entry name" value="BPD_transp_2"/>
    <property type="match status" value="1"/>
</dbReference>
<protein>
    <submittedName>
        <fullName evidence="7">Urea ABC transporter permease subunit UrtC</fullName>
    </submittedName>
</protein>
<evidence type="ECO:0000256" key="6">
    <source>
        <dbReference type="SAM" id="Phobius"/>
    </source>
</evidence>